<reference evidence="1 2" key="1">
    <citation type="journal article" date="2009" name="PLoS Genet.">
        <title>Genomic analysis of the basal lineage fungus Rhizopus oryzae reveals a whole-genome duplication.</title>
        <authorList>
            <person name="Ma L.-J."/>
            <person name="Ibrahim A.S."/>
            <person name="Skory C."/>
            <person name="Grabherr M.G."/>
            <person name="Burger G."/>
            <person name="Butler M."/>
            <person name="Elias M."/>
            <person name="Idnurm A."/>
            <person name="Lang B.F."/>
            <person name="Sone T."/>
            <person name="Abe A."/>
            <person name="Calvo S.E."/>
            <person name="Corrochano L.M."/>
            <person name="Engels R."/>
            <person name="Fu J."/>
            <person name="Hansberg W."/>
            <person name="Kim J.-M."/>
            <person name="Kodira C.D."/>
            <person name="Koehrsen M.J."/>
            <person name="Liu B."/>
            <person name="Miranda-Saavedra D."/>
            <person name="O'Leary S."/>
            <person name="Ortiz-Castellanos L."/>
            <person name="Poulter R."/>
            <person name="Rodriguez-Romero J."/>
            <person name="Ruiz-Herrera J."/>
            <person name="Shen Y.-Q."/>
            <person name="Zeng Q."/>
            <person name="Galagan J."/>
            <person name="Birren B.W."/>
            <person name="Cuomo C.A."/>
            <person name="Wickes B.L."/>
        </authorList>
    </citation>
    <scope>NUCLEOTIDE SEQUENCE [LARGE SCALE GENOMIC DNA]</scope>
    <source>
        <strain evidence="2">RA 99-880 / ATCC MYA-4621 / FGSC 9543 / NRRL 43880</strain>
    </source>
</reference>
<dbReference type="VEuPathDB" id="FungiDB:RO3G_09110"/>
<sequence length="217" mass="24809">MSDTYFFPSTLDPSVPEFFSRYTLSEWTLKGYEDYCLSENLNITHNCIIKQYREGLQKIVANEDIPINIKGKVGELLKNYKGSARRTKSTGTSYKVNIETNNGTVFGDVTINNNVSSTASKKQKIDHLSDGCWNINDQEDVWEAWGQYLDSNISHDFCLEKYHIIECGYSIKCNPRVPEELMQFVNTDNHTITTPFKGCTEYTSVVISAMRTVSQYD</sequence>
<dbReference type="GeneID" id="93616076"/>
<name>I1C7H0_RHIO9</name>
<proteinExistence type="predicted"/>
<keyword evidence="2" id="KW-1185">Reference proteome</keyword>
<dbReference type="AlphaFoldDB" id="I1C7H0"/>
<dbReference type="EMBL" id="CH476737">
    <property type="protein sequence ID" value="EIE84400.1"/>
    <property type="molecule type" value="Genomic_DNA"/>
</dbReference>
<dbReference type="RefSeq" id="XP_067519796.1">
    <property type="nucleotide sequence ID" value="XM_067663695.1"/>
</dbReference>
<dbReference type="OrthoDB" id="2288107at2759"/>
<accession>I1C7H0</accession>
<evidence type="ECO:0000313" key="1">
    <source>
        <dbReference type="EMBL" id="EIE84400.1"/>
    </source>
</evidence>
<evidence type="ECO:0000313" key="2">
    <source>
        <dbReference type="Proteomes" id="UP000009138"/>
    </source>
</evidence>
<dbReference type="Proteomes" id="UP000009138">
    <property type="component" value="Unassembled WGS sequence"/>
</dbReference>
<organism evidence="1 2">
    <name type="scientific">Rhizopus delemar (strain RA 99-880 / ATCC MYA-4621 / FGSC 9543 / NRRL 43880)</name>
    <name type="common">Mucormycosis agent</name>
    <name type="synonym">Rhizopus arrhizus var. delemar</name>
    <dbReference type="NCBI Taxonomy" id="246409"/>
    <lineage>
        <taxon>Eukaryota</taxon>
        <taxon>Fungi</taxon>
        <taxon>Fungi incertae sedis</taxon>
        <taxon>Mucoromycota</taxon>
        <taxon>Mucoromycotina</taxon>
        <taxon>Mucoromycetes</taxon>
        <taxon>Mucorales</taxon>
        <taxon>Mucorineae</taxon>
        <taxon>Rhizopodaceae</taxon>
        <taxon>Rhizopus</taxon>
    </lineage>
</organism>
<protein>
    <submittedName>
        <fullName evidence="1">Uncharacterized protein</fullName>
    </submittedName>
</protein>
<dbReference type="InParanoid" id="I1C7H0"/>
<gene>
    <name evidence="1" type="ORF">RO3G_09110</name>
</gene>